<gene>
    <name evidence="2" type="ORF">AMAG_07483</name>
</gene>
<keyword evidence="3" id="KW-1185">Reference proteome</keyword>
<feature type="compositionally biased region" description="Low complexity" evidence="1">
    <location>
        <begin position="211"/>
        <end position="232"/>
    </location>
</feature>
<dbReference type="EMBL" id="GG745339">
    <property type="protein sequence ID" value="KNE62244.1"/>
    <property type="molecule type" value="Genomic_DNA"/>
</dbReference>
<sequence length="325" mass="33768">MTILAPGTPLAGLLILAAPPNPANHDPAILVADPVTIKLLDTDVFPKALLQETTLPVKFRRGADATVQLLHDSVASAGVGPNGISFRSLLVATHPSSSSAAAPRFLIYGLLHNSTSLTLHAASLISLDALVHRAPALPYHLPPTPIIPTSSGLASDAIAYLSSLAPRAPSRAVHSNPRLQAILGNPTAVQEPVRRRGGAADGRARRAHTVVSDGPASDASSSTTATVESSGVGRSGKSATRGNLDRLKLAIKRGLQRHGIDSKHAQYLQLFGVVYSGCKLLLSDQINEGKLDPDMLAGVANGELERNQVLIDRVLGTTTAANTSA</sequence>
<accession>A0A0L0SIG8</accession>
<feature type="region of interest" description="Disordered" evidence="1">
    <location>
        <begin position="188"/>
        <end position="240"/>
    </location>
</feature>
<evidence type="ECO:0000256" key="1">
    <source>
        <dbReference type="SAM" id="MobiDB-lite"/>
    </source>
</evidence>
<evidence type="ECO:0000313" key="3">
    <source>
        <dbReference type="Proteomes" id="UP000054350"/>
    </source>
</evidence>
<dbReference type="Proteomes" id="UP000054350">
    <property type="component" value="Unassembled WGS sequence"/>
</dbReference>
<reference evidence="2 3" key="1">
    <citation type="submission" date="2009-11" db="EMBL/GenBank/DDBJ databases">
        <title>Annotation of Allomyces macrogynus ATCC 38327.</title>
        <authorList>
            <consortium name="The Broad Institute Genome Sequencing Platform"/>
            <person name="Russ C."/>
            <person name="Cuomo C."/>
            <person name="Burger G."/>
            <person name="Gray M.W."/>
            <person name="Holland P.W.H."/>
            <person name="King N."/>
            <person name="Lang F.B.F."/>
            <person name="Roger A.J."/>
            <person name="Ruiz-Trillo I."/>
            <person name="Young S.K."/>
            <person name="Zeng Q."/>
            <person name="Gargeya S."/>
            <person name="Fitzgerald M."/>
            <person name="Haas B."/>
            <person name="Abouelleil A."/>
            <person name="Alvarado L."/>
            <person name="Arachchi H.M."/>
            <person name="Berlin A."/>
            <person name="Chapman S.B."/>
            <person name="Gearin G."/>
            <person name="Goldberg J."/>
            <person name="Griggs A."/>
            <person name="Gujja S."/>
            <person name="Hansen M."/>
            <person name="Heiman D."/>
            <person name="Howarth C."/>
            <person name="Larimer J."/>
            <person name="Lui A."/>
            <person name="MacDonald P.J.P."/>
            <person name="McCowen C."/>
            <person name="Montmayeur A."/>
            <person name="Murphy C."/>
            <person name="Neiman D."/>
            <person name="Pearson M."/>
            <person name="Priest M."/>
            <person name="Roberts A."/>
            <person name="Saif S."/>
            <person name="Shea T."/>
            <person name="Sisk P."/>
            <person name="Stolte C."/>
            <person name="Sykes S."/>
            <person name="Wortman J."/>
            <person name="Nusbaum C."/>
            <person name="Birren B."/>
        </authorList>
    </citation>
    <scope>NUCLEOTIDE SEQUENCE [LARGE SCALE GENOMIC DNA]</scope>
    <source>
        <strain evidence="2 3">ATCC 38327</strain>
    </source>
</reference>
<evidence type="ECO:0008006" key="4">
    <source>
        <dbReference type="Google" id="ProtNLM"/>
    </source>
</evidence>
<reference evidence="3" key="2">
    <citation type="submission" date="2009-11" db="EMBL/GenBank/DDBJ databases">
        <title>The Genome Sequence of Allomyces macrogynus strain ATCC 38327.</title>
        <authorList>
            <consortium name="The Broad Institute Genome Sequencing Platform"/>
            <person name="Russ C."/>
            <person name="Cuomo C."/>
            <person name="Shea T."/>
            <person name="Young S.K."/>
            <person name="Zeng Q."/>
            <person name="Koehrsen M."/>
            <person name="Haas B."/>
            <person name="Borodovsky M."/>
            <person name="Guigo R."/>
            <person name="Alvarado L."/>
            <person name="Berlin A."/>
            <person name="Borenstein D."/>
            <person name="Chen Z."/>
            <person name="Engels R."/>
            <person name="Freedman E."/>
            <person name="Gellesch M."/>
            <person name="Goldberg J."/>
            <person name="Griggs A."/>
            <person name="Gujja S."/>
            <person name="Heiman D."/>
            <person name="Hepburn T."/>
            <person name="Howarth C."/>
            <person name="Jen D."/>
            <person name="Larson L."/>
            <person name="Lewis B."/>
            <person name="Mehta T."/>
            <person name="Park D."/>
            <person name="Pearson M."/>
            <person name="Roberts A."/>
            <person name="Saif S."/>
            <person name="Shenoy N."/>
            <person name="Sisk P."/>
            <person name="Stolte C."/>
            <person name="Sykes S."/>
            <person name="Walk T."/>
            <person name="White J."/>
            <person name="Yandava C."/>
            <person name="Burger G."/>
            <person name="Gray M.W."/>
            <person name="Holland P.W.H."/>
            <person name="King N."/>
            <person name="Lang F.B.F."/>
            <person name="Roger A.J."/>
            <person name="Ruiz-Trillo I."/>
            <person name="Lander E."/>
            <person name="Nusbaum C."/>
        </authorList>
    </citation>
    <scope>NUCLEOTIDE SEQUENCE [LARGE SCALE GENOMIC DNA]</scope>
    <source>
        <strain evidence="3">ATCC 38327</strain>
    </source>
</reference>
<organism evidence="2 3">
    <name type="scientific">Allomyces macrogynus (strain ATCC 38327)</name>
    <name type="common">Allomyces javanicus var. macrogynus</name>
    <dbReference type="NCBI Taxonomy" id="578462"/>
    <lineage>
        <taxon>Eukaryota</taxon>
        <taxon>Fungi</taxon>
        <taxon>Fungi incertae sedis</taxon>
        <taxon>Blastocladiomycota</taxon>
        <taxon>Blastocladiomycetes</taxon>
        <taxon>Blastocladiales</taxon>
        <taxon>Blastocladiaceae</taxon>
        <taxon>Allomyces</taxon>
    </lineage>
</organism>
<dbReference type="AlphaFoldDB" id="A0A0L0SIG8"/>
<proteinExistence type="predicted"/>
<dbReference type="VEuPathDB" id="FungiDB:AMAG_07483"/>
<evidence type="ECO:0000313" key="2">
    <source>
        <dbReference type="EMBL" id="KNE62244.1"/>
    </source>
</evidence>
<name>A0A0L0SIG8_ALLM3</name>
<protein>
    <recommendedName>
        <fullName evidence="4">Sld7 C-terminal domain-containing protein</fullName>
    </recommendedName>
</protein>